<dbReference type="GO" id="GO:0015344">
    <property type="term" value="F:siderophore uptake transmembrane transporter activity"/>
    <property type="evidence" value="ECO:0007669"/>
    <property type="project" value="TreeGrafter"/>
</dbReference>
<evidence type="ECO:0000256" key="11">
    <source>
        <dbReference type="ARBA" id="ARBA00023136"/>
    </source>
</evidence>
<dbReference type="InterPro" id="IPR037066">
    <property type="entry name" value="Plug_dom_sf"/>
</dbReference>
<keyword evidence="7 16" id="KW-0732">Signal</keyword>
<dbReference type="Gene3D" id="2.40.170.20">
    <property type="entry name" value="TonB-dependent receptor, beta-barrel domain"/>
    <property type="match status" value="1"/>
</dbReference>
<dbReference type="InterPro" id="IPR039426">
    <property type="entry name" value="TonB-dep_rcpt-like"/>
</dbReference>
<dbReference type="CDD" id="cd01347">
    <property type="entry name" value="ligand_gated_channel"/>
    <property type="match status" value="1"/>
</dbReference>
<feature type="signal peptide" evidence="16">
    <location>
        <begin position="1"/>
        <end position="29"/>
    </location>
</feature>
<comment type="subcellular location">
    <subcellularLocation>
        <location evidence="1 14">Cell outer membrane</location>
        <topology evidence="1 14">Multi-pass membrane protein</topology>
    </subcellularLocation>
</comment>
<evidence type="ECO:0000256" key="10">
    <source>
        <dbReference type="ARBA" id="ARBA00023077"/>
    </source>
</evidence>
<reference evidence="19 20" key="1">
    <citation type="submission" date="2016-03" db="EMBL/GenBank/DDBJ databases">
        <title>Microsymbionts genomes from the relict species Vavilovia formosa (Stev.) Fed.</title>
        <authorList>
            <person name="Kopat V."/>
            <person name="Chirak E."/>
            <person name="Kimeklis A."/>
            <person name="Andronov E."/>
        </authorList>
    </citation>
    <scope>NUCLEOTIDE SEQUENCE [LARGE SCALE GENOMIC DNA]</scope>
    <source>
        <strain evidence="19 20">Vaf07</strain>
    </source>
</reference>
<dbReference type="Pfam" id="PF00593">
    <property type="entry name" value="TonB_dep_Rec_b-barrel"/>
    <property type="match status" value="1"/>
</dbReference>
<dbReference type="GO" id="GO:0009279">
    <property type="term" value="C:cell outer membrane"/>
    <property type="evidence" value="ECO:0007669"/>
    <property type="project" value="UniProtKB-SubCell"/>
</dbReference>
<keyword evidence="11 14" id="KW-0472">Membrane</keyword>
<evidence type="ECO:0000256" key="5">
    <source>
        <dbReference type="ARBA" id="ARBA00022496"/>
    </source>
</evidence>
<keyword evidence="10 15" id="KW-0798">TonB box</keyword>
<dbReference type="FunFam" id="2.170.130.10:FF:000001">
    <property type="entry name" value="Catecholate siderophore TonB-dependent receptor"/>
    <property type="match status" value="1"/>
</dbReference>
<keyword evidence="8" id="KW-0408">Iron</keyword>
<keyword evidence="12 19" id="KW-0675">Receptor</keyword>
<keyword evidence="13 14" id="KW-0998">Cell outer membrane</keyword>
<comment type="similarity">
    <text evidence="2 14 15">Belongs to the TonB-dependent receptor family.</text>
</comment>
<dbReference type="Gene3D" id="2.170.130.10">
    <property type="entry name" value="TonB-dependent receptor, plug domain"/>
    <property type="match status" value="1"/>
</dbReference>
<evidence type="ECO:0000313" key="20">
    <source>
        <dbReference type="Proteomes" id="UP000076574"/>
    </source>
</evidence>
<evidence type="ECO:0000256" key="14">
    <source>
        <dbReference type="PROSITE-ProRule" id="PRU01360"/>
    </source>
</evidence>
<dbReference type="Pfam" id="PF07715">
    <property type="entry name" value="Plug"/>
    <property type="match status" value="1"/>
</dbReference>
<comment type="caution">
    <text evidence="19">The sequence shown here is derived from an EMBL/GenBank/DDBJ whole genome shotgun (WGS) entry which is preliminary data.</text>
</comment>
<dbReference type="AlphaFoldDB" id="A0A163ZC94"/>
<dbReference type="EMBL" id="LVYV01000012">
    <property type="protein sequence ID" value="KZD23288.1"/>
    <property type="molecule type" value="Genomic_DNA"/>
</dbReference>
<evidence type="ECO:0000313" key="19">
    <source>
        <dbReference type="EMBL" id="KZD23288.1"/>
    </source>
</evidence>
<evidence type="ECO:0000259" key="17">
    <source>
        <dbReference type="Pfam" id="PF00593"/>
    </source>
</evidence>
<evidence type="ECO:0000256" key="6">
    <source>
        <dbReference type="ARBA" id="ARBA00022692"/>
    </source>
</evidence>
<dbReference type="InterPro" id="IPR010105">
    <property type="entry name" value="TonB_sidphr_rcpt"/>
</dbReference>
<evidence type="ECO:0000256" key="3">
    <source>
        <dbReference type="ARBA" id="ARBA00022448"/>
    </source>
</evidence>
<keyword evidence="20" id="KW-1185">Reference proteome</keyword>
<dbReference type="PROSITE" id="PS52016">
    <property type="entry name" value="TONB_DEPENDENT_REC_3"/>
    <property type="match status" value="1"/>
</dbReference>
<keyword evidence="9" id="KW-0406">Ion transport</keyword>
<protein>
    <submittedName>
        <fullName evidence="19">TonB-dependent receptor</fullName>
    </submittedName>
</protein>
<dbReference type="NCBIfam" id="TIGR01783">
    <property type="entry name" value="TonB-siderophor"/>
    <property type="match status" value="1"/>
</dbReference>
<evidence type="ECO:0000256" key="13">
    <source>
        <dbReference type="ARBA" id="ARBA00023237"/>
    </source>
</evidence>
<evidence type="ECO:0000256" key="12">
    <source>
        <dbReference type="ARBA" id="ARBA00023170"/>
    </source>
</evidence>
<dbReference type="Proteomes" id="UP000076574">
    <property type="component" value="Unassembled WGS sequence"/>
</dbReference>
<dbReference type="PANTHER" id="PTHR32552:SF68">
    <property type="entry name" value="FERRICHROME OUTER MEMBRANE TRANSPORTER_PHAGE RECEPTOR"/>
    <property type="match status" value="1"/>
</dbReference>
<organism evidence="19 20">
    <name type="scientific">Tardiphaga robiniae</name>
    <dbReference type="NCBI Taxonomy" id="943830"/>
    <lineage>
        <taxon>Bacteria</taxon>
        <taxon>Pseudomonadati</taxon>
        <taxon>Pseudomonadota</taxon>
        <taxon>Alphaproteobacteria</taxon>
        <taxon>Hyphomicrobiales</taxon>
        <taxon>Nitrobacteraceae</taxon>
        <taxon>Tardiphaga</taxon>
    </lineage>
</organism>
<keyword evidence="4 14" id="KW-1134">Transmembrane beta strand</keyword>
<evidence type="ECO:0000256" key="1">
    <source>
        <dbReference type="ARBA" id="ARBA00004571"/>
    </source>
</evidence>
<dbReference type="RefSeq" id="WP_068733532.1">
    <property type="nucleotide sequence ID" value="NZ_LVYV01000012.1"/>
</dbReference>
<evidence type="ECO:0000256" key="16">
    <source>
        <dbReference type="SAM" id="SignalP"/>
    </source>
</evidence>
<gene>
    <name evidence="19" type="ORF">A4A58_07880</name>
</gene>
<name>A0A163ZC94_9BRAD</name>
<evidence type="ECO:0000256" key="7">
    <source>
        <dbReference type="ARBA" id="ARBA00022729"/>
    </source>
</evidence>
<sequence length="748" mass="81642">MKFKSSTHLGWLVGTALPMLALVTTPSQAQSPQGSTALPAVVVDQPVRPAARARATRPSTARARATRQAAARNNAPVAAATAAAGVRAETATGPVEGYLANRGMGGTKTDTPLRETPQSISVVTADRITDQGGLSVQETLRYVPGVTADPFGGDARGDYTLIRGQEPSRYLDGMQGSRLSQVLEWRRDPYALERIEVLRGPSSVLYGGSSTGGVLNEVSKRPQAESRNEIGVQYGSFDRKQLQMDSTGKLTKDGEWLYRFVGVLRDSDSQVDYVPNDRILLAPSLTWRPTNDISWTVLGNYQKDKSSSFSAFLPIEGVLKPGPNGYIPVNRFAGEPNYDRYNITTGGVTSLYEQSFGDVLKIKQSFRYSHTDGDYAIMYPDLYSNPTNPFLDAGRRTVQRIYYARQAAKDAFTSDSNAEIKLQTGAVSHKVLVGIDYLGLHEKTRSGSGLDPRPFDLYAPVYSSFSASLTDDPAARQGQTGFYAQDQMRLGPWLALLGVRQDYVNYSIEGLPTQNDKATTGRGALMYELPFGMTPYFSYAQSFNPVFGAGTCENGFCKPVRGEQFEVGFKYNPFAGTAINAAIYDTTERNRLSSGPGVFSIQTGQVRIKGAELEVLTSVTPNLDLIGAYAYTDARIESGDNAGKRVASVPQQQASLWGKYRLASLGLPDVTVGAGVRYIGESWDGIDVLRTPDYTLFDAMVRWDNGPWRLQFNATNIADTRNIATCLSFGDCFYGMGRTLLSTATYRF</sequence>
<proteinExistence type="inferred from homology"/>
<dbReference type="OrthoDB" id="9760333at2"/>
<feature type="chain" id="PRO_5007848201" evidence="16">
    <location>
        <begin position="30"/>
        <end position="748"/>
    </location>
</feature>
<feature type="domain" description="TonB-dependent receptor-like beta-barrel" evidence="17">
    <location>
        <begin position="287"/>
        <end position="717"/>
    </location>
</feature>
<evidence type="ECO:0000256" key="2">
    <source>
        <dbReference type="ARBA" id="ARBA00009810"/>
    </source>
</evidence>
<dbReference type="InterPro" id="IPR000531">
    <property type="entry name" value="Beta-barrel_TonB"/>
</dbReference>
<evidence type="ECO:0000256" key="9">
    <source>
        <dbReference type="ARBA" id="ARBA00023065"/>
    </source>
</evidence>
<keyword evidence="5" id="KW-0410">Iron transport</keyword>
<evidence type="ECO:0000256" key="4">
    <source>
        <dbReference type="ARBA" id="ARBA00022452"/>
    </source>
</evidence>
<dbReference type="GO" id="GO:0038023">
    <property type="term" value="F:signaling receptor activity"/>
    <property type="evidence" value="ECO:0007669"/>
    <property type="project" value="InterPro"/>
</dbReference>
<accession>A0A163ZC94</accession>
<keyword evidence="3 14" id="KW-0813">Transport</keyword>
<evidence type="ECO:0000256" key="8">
    <source>
        <dbReference type="ARBA" id="ARBA00023004"/>
    </source>
</evidence>
<dbReference type="InterPro" id="IPR012910">
    <property type="entry name" value="Plug_dom"/>
</dbReference>
<dbReference type="STRING" id="943830.A4A58_07880"/>
<evidence type="ECO:0000256" key="15">
    <source>
        <dbReference type="RuleBase" id="RU003357"/>
    </source>
</evidence>
<dbReference type="GO" id="GO:0015891">
    <property type="term" value="P:siderophore transport"/>
    <property type="evidence" value="ECO:0007669"/>
    <property type="project" value="InterPro"/>
</dbReference>
<dbReference type="InterPro" id="IPR036942">
    <property type="entry name" value="Beta-barrel_TonB_sf"/>
</dbReference>
<feature type="domain" description="TonB-dependent receptor plug" evidence="18">
    <location>
        <begin position="113"/>
        <end position="214"/>
    </location>
</feature>
<dbReference type="SUPFAM" id="SSF56935">
    <property type="entry name" value="Porins"/>
    <property type="match status" value="1"/>
</dbReference>
<keyword evidence="6 14" id="KW-0812">Transmembrane</keyword>
<evidence type="ECO:0000259" key="18">
    <source>
        <dbReference type="Pfam" id="PF07715"/>
    </source>
</evidence>
<dbReference type="PANTHER" id="PTHR32552">
    <property type="entry name" value="FERRICHROME IRON RECEPTOR-RELATED"/>
    <property type="match status" value="1"/>
</dbReference>